<dbReference type="EMBL" id="CU459003">
    <property type="protein sequence ID" value="CAM74852.1"/>
    <property type="molecule type" value="Genomic_DNA"/>
</dbReference>
<dbReference type="GO" id="GO:0008289">
    <property type="term" value="F:lipid binding"/>
    <property type="evidence" value="ECO:0007669"/>
    <property type="project" value="UniProtKB-KW"/>
</dbReference>
<name>A4TW45_9PROT</name>
<dbReference type="InterPro" id="IPR012762">
    <property type="entry name" value="Ubiq_biosynth_COQ9"/>
</dbReference>
<reference evidence="8" key="1">
    <citation type="journal article" date="2007" name="J. Bacteriol.">
        <title>Comparative genome analysis of four magnetotactic bacteria reveals a complex set of group-specific genes implicated in magnetosome biomineralization and function.</title>
        <authorList>
            <person name="Richter M."/>
            <person name="Kube M."/>
            <person name="Bazylinski D.A."/>
            <person name="Lombardot T."/>
            <person name="Gloeckner F.O."/>
            <person name="Reinhardt R."/>
            <person name="Schueler D."/>
        </authorList>
    </citation>
    <scope>NUCLEOTIDE SEQUENCE</scope>
    <source>
        <strain evidence="8">MSR-1</strain>
    </source>
</reference>
<dbReference type="Pfam" id="PF08511">
    <property type="entry name" value="COQ9"/>
    <property type="match status" value="1"/>
</dbReference>
<dbReference type="InterPro" id="IPR013718">
    <property type="entry name" value="COQ9_C"/>
</dbReference>
<dbReference type="GO" id="GO:0006744">
    <property type="term" value="P:ubiquinone biosynthetic process"/>
    <property type="evidence" value="ECO:0007669"/>
    <property type="project" value="UniProtKB-KW"/>
</dbReference>
<evidence type="ECO:0000256" key="5">
    <source>
        <dbReference type="ARBA" id="ARBA00023121"/>
    </source>
</evidence>
<sequence>MDFQDIRDRLVIAALPHAVFDGWTAKTLALAALDIDLEVSLGERAFMGGPVEAVAHFADLGDRLMLADCLGLGLPVMKTPDRIKTLIRARLTRWAPHREALRRALSLLAMPAHAVIAAKVTARTIDTMWRAAGDTSSDFSWYTRRATLTAVYTATLLYWLDDASEDCADTWAFLDRRLADVGRVTKARQKLTKWLSNLPKPKAPAGKRVKRDSHPA</sequence>
<keyword evidence="4" id="KW-0809">Transit peptide</keyword>
<evidence type="ECO:0000256" key="3">
    <source>
        <dbReference type="ARBA" id="ARBA00022688"/>
    </source>
</evidence>
<comment type="pathway">
    <text evidence="1">Cofactor biosynthesis; ubiquinone biosynthesis.</text>
</comment>
<dbReference type="PANTHER" id="PTHR21427:SF19">
    <property type="entry name" value="UBIQUINONE BIOSYNTHESIS PROTEIN COQ9, MITOCHONDRIAL"/>
    <property type="match status" value="1"/>
</dbReference>
<proteinExistence type="inferred from homology"/>
<dbReference type="PANTHER" id="PTHR21427">
    <property type="entry name" value="UBIQUINONE BIOSYNTHESIS PROTEIN COQ9, MITOCHONDRIAL"/>
    <property type="match status" value="1"/>
</dbReference>
<evidence type="ECO:0000256" key="4">
    <source>
        <dbReference type="ARBA" id="ARBA00022946"/>
    </source>
</evidence>
<comment type="function">
    <text evidence="6">Membrane-associated protein that warps the membrane surface to access and bind aromatic isoprenes with high specificity, including ubiquinone (CoQ) isoprene intermediates and presents them directly to COQ7, therefore facilitating the COQ7-mediated hydroxylase step. Participates in the biosynthesis of coenzyme Q, also named ubiquinone, an essential lipid-soluble electron transporter for aerobic cellular respiration.</text>
</comment>
<keyword evidence="5" id="KW-0446">Lipid-binding</keyword>
<dbReference type="NCBIfam" id="TIGR02396">
    <property type="entry name" value="diverge_rpsU"/>
    <property type="match status" value="1"/>
</dbReference>
<evidence type="ECO:0000259" key="7">
    <source>
        <dbReference type="Pfam" id="PF08511"/>
    </source>
</evidence>
<protein>
    <recommendedName>
        <fullName evidence="7">COQ9 C-terminal domain-containing protein</fullName>
    </recommendedName>
</protein>
<dbReference type="Gene3D" id="1.10.357.10">
    <property type="entry name" value="Tetracycline Repressor, domain 2"/>
    <property type="match status" value="1"/>
</dbReference>
<dbReference type="RefSeq" id="WP_106001983.1">
    <property type="nucleotide sequence ID" value="NZ_CP027527.1"/>
</dbReference>
<dbReference type="AlphaFoldDB" id="A4TW45"/>
<comment type="similarity">
    <text evidence="2">Belongs to the COQ9 family.</text>
</comment>
<feature type="domain" description="COQ9 C-terminal" evidence="7">
    <location>
        <begin position="117"/>
        <end position="184"/>
    </location>
</feature>
<organism evidence="8">
    <name type="scientific">Magnetospirillum gryphiswaldense</name>
    <dbReference type="NCBI Taxonomy" id="55518"/>
    <lineage>
        <taxon>Bacteria</taxon>
        <taxon>Pseudomonadati</taxon>
        <taxon>Pseudomonadota</taxon>
        <taxon>Alphaproteobacteria</taxon>
        <taxon>Rhodospirillales</taxon>
        <taxon>Rhodospirillaceae</taxon>
        <taxon>Magnetospirillum</taxon>
    </lineage>
</organism>
<evidence type="ECO:0000256" key="6">
    <source>
        <dbReference type="ARBA" id="ARBA00058104"/>
    </source>
</evidence>
<evidence type="ECO:0000256" key="2">
    <source>
        <dbReference type="ARBA" id="ARBA00010766"/>
    </source>
</evidence>
<accession>A4TW45</accession>
<evidence type="ECO:0000256" key="1">
    <source>
        <dbReference type="ARBA" id="ARBA00004749"/>
    </source>
</evidence>
<evidence type="ECO:0000313" key="8">
    <source>
        <dbReference type="EMBL" id="CAM74852.1"/>
    </source>
</evidence>
<keyword evidence="3" id="KW-0831">Ubiquinone biosynthesis</keyword>
<gene>
    <name evidence="8" type="ORF">MGR_3779</name>
</gene>